<dbReference type="RefSeq" id="WP_311582784.1">
    <property type="nucleotide sequence ID" value="NZ_JAVRIF010000007.1"/>
</dbReference>
<comment type="caution">
    <text evidence="1">The sequence shown here is derived from an EMBL/GenBank/DDBJ whole genome shotgun (WGS) entry which is preliminary data.</text>
</comment>
<gene>
    <name evidence="1" type="ORF">RM573_13065</name>
</gene>
<protein>
    <submittedName>
        <fullName evidence="1">Uncharacterized protein</fullName>
    </submittedName>
</protein>
<organism evidence="1 2">
    <name type="scientific">Thalassotalea castellviae</name>
    <dbReference type="NCBI Taxonomy" id="3075612"/>
    <lineage>
        <taxon>Bacteria</taxon>
        <taxon>Pseudomonadati</taxon>
        <taxon>Pseudomonadota</taxon>
        <taxon>Gammaproteobacteria</taxon>
        <taxon>Alteromonadales</taxon>
        <taxon>Colwelliaceae</taxon>
        <taxon>Thalassotalea</taxon>
    </lineage>
</organism>
<proteinExistence type="predicted"/>
<name>A0ABU3A3U1_9GAMM</name>
<accession>A0ABU3A3U1</accession>
<dbReference type="EMBL" id="JAVRIF010000007">
    <property type="protein sequence ID" value="MDT0604533.1"/>
    <property type="molecule type" value="Genomic_DNA"/>
</dbReference>
<dbReference type="Proteomes" id="UP001266357">
    <property type="component" value="Unassembled WGS sequence"/>
</dbReference>
<keyword evidence="2" id="KW-1185">Reference proteome</keyword>
<evidence type="ECO:0000313" key="2">
    <source>
        <dbReference type="Proteomes" id="UP001266357"/>
    </source>
</evidence>
<reference evidence="1 2" key="1">
    <citation type="submission" date="2023-09" db="EMBL/GenBank/DDBJ databases">
        <authorList>
            <person name="Rey-Velasco X."/>
        </authorList>
    </citation>
    <scope>NUCLEOTIDE SEQUENCE [LARGE SCALE GENOMIC DNA]</scope>
    <source>
        <strain evidence="1 2">W431</strain>
    </source>
</reference>
<sequence>MPLRFAIIHDSNSSAGSIYSAFFQAEFMLRSSFYLIARLLFVLGSFLDVTSLSKRDVQF</sequence>
<evidence type="ECO:0000313" key="1">
    <source>
        <dbReference type="EMBL" id="MDT0604533.1"/>
    </source>
</evidence>